<gene>
    <name evidence="1" type="ORF">NDU88_000397</name>
</gene>
<keyword evidence="2" id="KW-1185">Reference proteome</keyword>
<accession>A0AAV7KQ52</accession>
<evidence type="ECO:0000313" key="2">
    <source>
        <dbReference type="Proteomes" id="UP001066276"/>
    </source>
</evidence>
<protein>
    <submittedName>
        <fullName evidence="1">Uncharacterized protein</fullName>
    </submittedName>
</protein>
<proteinExistence type="predicted"/>
<reference evidence="1" key="1">
    <citation type="journal article" date="2022" name="bioRxiv">
        <title>Sequencing and chromosome-scale assembly of the giantPleurodeles waltlgenome.</title>
        <authorList>
            <person name="Brown T."/>
            <person name="Elewa A."/>
            <person name="Iarovenko S."/>
            <person name="Subramanian E."/>
            <person name="Araus A.J."/>
            <person name="Petzold A."/>
            <person name="Susuki M."/>
            <person name="Suzuki K.-i.T."/>
            <person name="Hayashi T."/>
            <person name="Toyoda A."/>
            <person name="Oliveira C."/>
            <person name="Osipova E."/>
            <person name="Leigh N.D."/>
            <person name="Simon A."/>
            <person name="Yun M.H."/>
        </authorList>
    </citation>
    <scope>NUCLEOTIDE SEQUENCE</scope>
    <source>
        <strain evidence="1">20211129_DDA</strain>
        <tissue evidence="1">Liver</tissue>
    </source>
</reference>
<feature type="non-terminal residue" evidence="1">
    <location>
        <position position="91"/>
    </location>
</feature>
<sequence>RNSLLFSKLASRNFGHVDAQHCPEWLSNCVSHSTYVTILFPTQLPKINFRQIKQGSQTLLQMDTVISVSHQQHQQEFYSTLFLVLKPDRSF</sequence>
<organism evidence="1 2">
    <name type="scientific">Pleurodeles waltl</name>
    <name type="common">Iberian ribbed newt</name>
    <dbReference type="NCBI Taxonomy" id="8319"/>
    <lineage>
        <taxon>Eukaryota</taxon>
        <taxon>Metazoa</taxon>
        <taxon>Chordata</taxon>
        <taxon>Craniata</taxon>
        <taxon>Vertebrata</taxon>
        <taxon>Euteleostomi</taxon>
        <taxon>Amphibia</taxon>
        <taxon>Batrachia</taxon>
        <taxon>Caudata</taxon>
        <taxon>Salamandroidea</taxon>
        <taxon>Salamandridae</taxon>
        <taxon>Pleurodelinae</taxon>
        <taxon>Pleurodeles</taxon>
    </lineage>
</organism>
<evidence type="ECO:0000313" key="1">
    <source>
        <dbReference type="EMBL" id="KAJ1080177.1"/>
    </source>
</evidence>
<dbReference type="EMBL" id="JANPWB010000016">
    <property type="protein sequence ID" value="KAJ1080177.1"/>
    <property type="molecule type" value="Genomic_DNA"/>
</dbReference>
<comment type="caution">
    <text evidence="1">The sequence shown here is derived from an EMBL/GenBank/DDBJ whole genome shotgun (WGS) entry which is preliminary data.</text>
</comment>
<dbReference type="Proteomes" id="UP001066276">
    <property type="component" value="Chromosome 12"/>
</dbReference>
<name>A0AAV7KQ52_PLEWA</name>
<dbReference type="AlphaFoldDB" id="A0AAV7KQ52"/>
<feature type="non-terminal residue" evidence="1">
    <location>
        <position position="1"/>
    </location>
</feature>